<feature type="region of interest" description="Disordered" evidence="1">
    <location>
        <begin position="1"/>
        <end position="94"/>
    </location>
</feature>
<keyword evidence="3" id="KW-1185">Reference proteome</keyword>
<feature type="compositionally biased region" description="Low complexity" evidence="1">
    <location>
        <begin position="78"/>
        <end position="92"/>
    </location>
</feature>
<dbReference type="Proteomes" id="UP000007015">
    <property type="component" value="Chromosome 1"/>
</dbReference>
<sequence length="172" mass="18260">MRRSLSGRRQPPLRGTGVPAMDGDPTSCNYEARVMGTQGDDEDDLEEERIEVFGNTASPLRDLSQPEPHDDGTGADGNGAPSGSSASNKSPAIGGLQCMTQQNWAQLVGAGGYGYRLDSERILLLIHLLAGDGSRLLPRLLGNDDVRQWVQQAARSLSPAPLSGKLVLALLP</sequence>
<evidence type="ECO:0000313" key="3">
    <source>
        <dbReference type="Proteomes" id="UP000007015"/>
    </source>
</evidence>
<gene>
    <name evidence="2" type="ORF">OsI_03939</name>
</gene>
<accession>A2WVL8</accession>
<dbReference type="Gramene" id="BGIOSGA004547-TA">
    <property type="protein sequence ID" value="BGIOSGA004547-PA"/>
    <property type="gene ID" value="BGIOSGA004547"/>
</dbReference>
<evidence type="ECO:0000313" key="2">
    <source>
        <dbReference type="EMBL" id="EAY76014.1"/>
    </source>
</evidence>
<dbReference type="HOGENOM" id="CLU_1557794_0_0_1"/>
<organism evidence="2 3">
    <name type="scientific">Oryza sativa subsp. indica</name>
    <name type="common">Rice</name>
    <dbReference type="NCBI Taxonomy" id="39946"/>
    <lineage>
        <taxon>Eukaryota</taxon>
        <taxon>Viridiplantae</taxon>
        <taxon>Streptophyta</taxon>
        <taxon>Embryophyta</taxon>
        <taxon>Tracheophyta</taxon>
        <taxon>Spermatophyta</taxon>
        <taxon>Magnoliopsida</taxon>
        <taxon>Liliopsida</taxon>
        <taxon>Poales</taxon>
        <taxon>Poaceae</taxon>
        <taxon>BOP clade</taxon>
        <taxon>Oryzoideae</taxon>
        <taxon>Oryzeae</taxon>
        <taxon>Oryzinae</taxon>
        <taxon>Oryza</taxon>
        <taxon>Oryza sativa</taxon>
    </lineage>
</organism>
<dbReference type="AlphaFoldDB" id="A2WVL8"/>
<reference evidence="2 3" key="1">
    <citation type="journal article" date="2005" name="PLoS Biol.">
        <title>The genomes of Oryza sativa: a history of duplications.</title>
        <authorList>
            <person name="Yu J."/>
            <person name="Wang J."/>
            <person name="Lin W."/>
            <person name="Li S."/>
            <person name="Li H."/>
            <person name="Zhou J."/>
            <person name="Ni P."/>
            <person name="Dong W."/>
            <person name="Hu S."/>
            <person name="Zeng C."/>
            <person name="Zhang J."/>
            <person name="Zhang Y."/>
            <person name="Li R."/>
            <person name="Xu Z."/>
            <person name="Li S."/>
            <person name="Li X."/>
            <person name="Zheng H."/>
            <person name="Cong L."/>
            <person name="Lin L."/>
            <person name="Yin J."/>
            <person name="Geng J."/>
            <person name="Li G."/>
            <person name="Shi J."/>
            <person name="Liu J."/>
            <person name="Lv H."/>
            <person name="Li J."/>
            <person name="Wang J."/>
            <person name="Deng Y."/>
            <person name="Ran L."/>
            <person name="Shi X."/>
            <person name="Wang X."/>
            <person name="Wu Q."/>
            <person name="Li C."/>
            <person name="Ren X."/>
            <person name="Wang J."/>
            <person name="Wang X."/>
            <person name="Li D."/>
            <person name="Liu D."/>
            <person name="Zhang X."/>
            <person name="Ji Z."/>
            <person name="Zhao W."/>
            <person name="Sun Y."/>
            <person name="Zhang Z."/>
            <person name="Bao J."/>
            <person name="Han Y."/>
            <person name="Dong L."/>
            <person name="Ji J."/>
            <person name="Chen P."/>
            <person name="Wu S."/>
            <person name="Liu J."/>
            <person name="Xiao Y."/>
            <person name="Bu D."/>
            <person name="Tan J."/>
            <person name="Yang L."/>
            <person name="Ye C."/>
            <person name="Zhang J."/>
            <person name="Xu J."/>
            <person name="Zhou Y."/>
            <person name="Yu Y."/>
            <person name="Zhang B."/>
            <person name="Zhuang S."/>
            <person name="Wei H."/>
            <person name="Liu B."/>
            <person name="Lei M."/>
            <person name="Yu H."/>
            <person name="Li Y."/>
            <person name="Xu H."/>
            <person name="Wei S."/>
            <person name="He X."/>
            <person name="Fang L."/>
            <person name="Zhang Z."/>
            <person name="Zhang Y."/>
            <person name="Huang X."/>
            <person name="Su Z."/>
            <person name="Tong W."/>
            <person name="Li J."/>
            <person name="Tong Z."/>
            <person name="Li S."/>
            <person name="Ye J."/>
            <person name="Wang L."/>
            <person name="Fang L."/>
            <person name="Lei T."/>
            <person name="Chen C."/>
            <person name="Chen H."/>
            <person name="Xu Z."/>
            <person name="Li H."/>
            <person name="Huang H."/>
            <person name="Zhang F."/>
            <person name="Xu H."/>
            <person name="Li N."/>
            <person name="Zhao C."/>
            <person name="Li S."/>
            <person name="Dong L."/>
            <person name="Huang Y."/>
            <person name="Li L."/>
            <person name="Xi Y."/>
            <person name="Qi Q."/>
            <person name="Li W."/>
            <person name="Zhang B."/>
            <person name="Hu W."/>
            <person name="Zhang Y."/>
            <person name="Tian X."/>
            <person name="Jiao Y."/>
            <person name="Liang X."/>
            <person name="Jin J."/>
            <person name="Gao L."/>
            <person name="Zheng W."/>
            <person name="Hao B."/>
            <person name="Liu S."/>
            <person name="Wang W."/>
            <person name="Yuan L."/>
            <person name="Cao M."/>
            <person name="McDermott J."/>
            <person name="Samudrala R."/>
            <person name="Wang J."/>
            <person name="Wong G.K."/>
            <person name="Yang H."/>
        </authorList>
    </citation>
    <scope>NUCLEOTIDE SEQUENCE [LARGE SCALE GENOMIC DNA]</scope>
    <source>
        <strain evidence="3">cv. 93-11</strain>
    </source>
</reference>
<evidence type="ECO:0000256" key="1">
    <source>
        <dbReference type="SAM" id="MobiDB-lite"/>
    </source>
</evidence>
<proteinExistence type="predicted"/>
<name>A2WVL8_ORYSI</name>
<dbReference type="EMBL" id="CM000126">
    <property type="protein sequence ID" value="EAY76014.1"/>
    <property type="molecule type" value="Genomic_DNA"/>
</dbReference>
<feature type="compositionally biased region" description="Acidic residues" evidence="1">
    <location>
        <begin position="39"/>
        <end position="49"/>
    </location>
</feature>
<protein>
    <submittedName>
        <fullName evidence="2">Uncharacterized protein</fullName>
    </submittedName>
</protein>